<feature type="transmembrane region" description="Helical" evidence="1">
    <location>
        <begin position="40"/>
        <end position="61"/>
    </location>
</feature>
<evidence type="ECO:0000313" key="3">
    <source>
        <dbReference type="Proteomes" id="UP000422736"/>
    </source>
</evidence>
<dbReference type="Pfam" id="PF08426">
    <property type="entry name" value="ICE2"/>
    <property type="match status" value="1"/>
</dbReference>
<organism evidence="2 3">
    <name type="scientific">Kluyveromyces marxianus</name>
    <name type="common">Yeast</name>
    <name type="synonym">Candida kefyr</name>
    <dbReference type="NCBI Taxonomy" id="4911"/>
    <lineage>
        <taxon>Eukaryota</taxon>
        <taxon>Fungi</taxon>
        <taxon>Dikarya</taxon>
        <taxon>Ascomycota</taxon>
        <taxon>Saccharomycotina</taxon>
        <taxon>Saccharomycetes</taxon>
        <taxon>Saccharomycetales</taxon>
        <taxon>Saccharomycetaceae</taxon>
        <taxon>Kluyveromyces</taxon>
    </lineage>
</organism>
<feature type="transmembrane region" description="Helical" evidence="1">
    <location>
        <begin position="73"/>
        <end position="91"/>
    </location>
</feature>
<keyword evidence="3" id="KW-1185">Reference proteome</keyword>
<dbReference type="PANTHER" id="PTHR31726">
    <property type="entry name" value="PROTEIN ICE2"/>
    <property type="match status" value="1"/>
</dbReference>
<feature type="transmembrane region" description="Helical" evidence="1">
    <location>
        <begin position="120"/>
        <end position="143"/>
    </location>
</feature>
<reference evidence="2 3" key="2">
    <citation type="submission" date="2019-11" db="EMBL/GenBank/DDBJ databases">
        <authorList>
            <person name="Lu H."/>
        </authorList>
    </citation>
    <scope>NUCLEOTIDE SEQUENCE [LARGE SCALE GENOMIC DNA]</scope>
    <source>
        <strain evidence="2 3">FIM1</strain>
    </source>
</reference>
<feature type="transmembrane region" description="Helical" evidence="1">
    <location>
        <begin position="339"/>
        <end position="361"/>
    </location>
</feature>
<keyword evidence="1" id="KW-0812">Transmembrane</keyword>
<dbReference type="InterPro" id="IPR013635">
    <property type="entry name" value="Ice2"/>
</dbReference>
<evidence type="ECO:0000313" key="2">
    <source>
        <dbReference type="EMBL" id="QGN17699.1"/>
    </source>
</evidence>
<dbReference type="EMBL" id="CP015060">
    <property type="protein sequence ID" value="QGN17699.1"/>
    <property type="molecule type" value="Genomic_DNA"/>
</dbReference>
<feature type="transmembrane region" description="Helical" evidence="1">
    <location>
        <begin position="381"/>
        <end position="398"/>
    </location>
</feature>
<reference evidence="2 3" key="1">
    <citation type="submission" date="2016-03" db="EMBL/GenBank/DDBJ databases">
        <title>How can Kluyveromyces marxianus grow so fast - potential evolutionary course in Saccharomyces Complex revealed by comparative genomics.</title>
        <authorList>
            <person name="Mo W."/>
            <person name="Lu W."/>
            <person name="Yang X."/>
            <person name="Qi J."/>
            <person name="Lv H."/>
        </authorList>
    </citation>
    <scope>NUCLEOTIDE SEQUENCE [LARGE SCALE GENOMIC DNA]</scope>
    <source>
        <strain evidence="2 3">FIM1</strain>
    </source>
</reference>
<keyword evidence="1" id="KW-1133">Transmembrane helix</keyword>
<feature type="transmembrane region" description="Helical" evidence="1">
    <location>
        <begin position="155"/>
        <end position="178"/>
    </location>
</feature>
<dbReference type="PANTHER" id="PTHR31726:SF2">
    <property type="entry name" value="PROTEIN ICE2"/>
    <property type="match status" value="1"/>
</dbReference>
<proteinExistence type="predicted"/>
<evidence type="ECO:0000256" key="1">
    <source>
        <dbReference type="SAM" id="Phobius"/>
    </source>
</evidence>
<feature type="transmembrane region" description="Helical" evidence="1">
    <location>
        <begin position="12"/>
        <end position="34"/>
    </location>
</feature>
<accession>A0ABX6F3G9</accession>
<name>A0ABX6F3G9_KLUMA</name>
<keyword evidence="1" id="KW-0472">Membrane</keyword>
<gene>
    <name evidence="2" type="primary">ICE2</name>
    <name evidence="2" type="ORF">FIM1_4906</name>
</gene>
<sequence length="451" mass="52457">MPLIKKSVLQTVRMFLTTMYLFLILITIPISFQVGGLNCGLSFTVTLFALYFVSTTFKLVLLERGSAVSTLIYYLQHLLIPSILFMFLSYFEGVERGEVVESECFKVFWKVVVKPWQLSLIHSTPVFTLLEGVFTILAIQAIGETERWLKRTRRSNLWVIVSLLISGGVITLSLFYFYRIYVTPMWELSTPSASLLGFTFSIVCGIGLYGINNGSGSVMESSLFFAYMVRNVYEISPKMAMNAMDEIFDIVKETWQMHQTNLTQKDNLLQLMTKNYRVIWSQIMEHTTLPRNHKYAKLVQEMQRALNPLWLSLKNFTKSVPISIQEIFVVTFKMAKESIIPAVVINLVFRLLIFYSATRIIPTLQRDTKERRSFRRIMNFVYWYSPCIIIAMYTHLILRYSGQLKNELCIWGCFPYESENKIVVDSWSFWNWCNIYSTMLLYALELIGGRN</sequence>
<feature type="transmembrane region" description="Helical" evidence="1">
    <location>
        <begin position="190"/>
        <end position="211"/>
    </location>
</feature>
<dbReference type="Proteomes" id="UP000422736">
    <property type="component" value="Chromosome 8"/>
</dbReference>
<protein>
    <submittedName>
        <fullName evidence="2">Protein ICE2</fullName>
    </submittedName>
</protein>